<protein>
    <submittedName>
        <fullName evidence="2">Uncharacterized protein</fullName>
    </submittedName>
</protein>
<gene>
    <name evidence="2" type="ORF">LCGC14_1079630</name>
</gene>
<name>A0A0F9QLF1_9ZZZZ</name>
<reference evidence="2" key="1">
    <citation type="journal article" date="2015" name="Nature">
        <title>Complex archaea that bridge the gap between prokaryotes and eukaryotes.</title>
        <authorList>
            <person name="Spang A."/>
            <person name="Saw J.H."/>
            <person name="Jorgensen S.L."/>
            <person name="Zaremba-Niedzwiedzka K."/>
            <person name="Martijn J."/>
            <person name="Lind A.E."/>
            <person name="van Eijk R."/>
            <person name="Schleper C."/>
            <person name="Guy L."/>
            <person name="Ettema T.J."/>
        </authorList>
    </citation>
    <scope>NUCLEOTIDE SEQUENCE</scope>
</reference>
<sequence>MMSWWANTRQLAFDEEEYGFPPLAKGEKEAKGKKTGAEEEKPDRRMDPGIGWKIEKDKDREWVALPGGPMSYPEAVEAARDRQVITAYARKEPSGESEGEESSGQETPLPKGAKRQEPFMEFMMKKMVESMLDGNKGKGDGESETVRHLTERIETMEKERQEERFDRIEGMVAQMASRDPWEEYDKVEAMKQR</sequence>
<feature type="compositionally biased region" description="Basic and acidic residues" evidence="1">
    <location>
        <begin position="84"/>
        <end position="94"/>
    </location>
</feature>
<feature type="compositionally biased region" description="Basic and acidic residues" evidence="1">
    <location>
        <begin position="25"/>
        <end position="51"/>
    </location>
</feature>
<dbReference type="AlphaFoldDB" id="A0A0F9QLF1"/>
<feature type="compositionally biased region" description="Basic and acidic residues" evidence="1">
    <location>
        <begin position="135"/>
        <end position="166"/>
    </location>
</feature>
<feature type="region of interest" description="Disordered" evidence="1">
    <location>
        <begin position="84"/>
        <end position="117"/>
    </location>
</feature>
<evidence type="ECO:0000313" key="2">
    <source>
        <dbReference type="EMBL" id="KKN06198.1"/>
    </source>
</evidence>
<feature type="non-terminal residue" evidence="2">
    <location>
        <position position="193"/>
    </location>
</feature>
<dbReference type="EMBL" id="LAZR01004717">
    <property type="protein sequence ID" value="KKN06198.1"/>
    <property type="molecule type" value="Genomic_DNA"/>
</dbReference>
<organism evidence="2">
    <name type="scientific">marine sediment metagenome</name>
    <dbReference type="NCBI Taxonomy" id="412755"/>
    <lineage>
        <taxon>unclassified sequences</taxon>
        <taxon>metagenomes</taxon>
        <taxon>ecological metagenomes</taxon>
    </lineage>
</organism>
<comment type="caution">
    <text evidence="2">The sequence shown here is derived from an EMBL/GenBank/DDBJ whole genome shotgun (WGS) entry which is preliminary data.</text>
</comment>
<proteinExistence type="predicted"/>
<evidence type="ECO:0000256" key="1">
    <source>
        <dbReference type="SAM" id="MobiDB-lite"/>
    </source>
</evidence>
<accession>A0A0F9QLF1</accession>
<feature type="region of interest" description="Disordered" evidence="1">
    <location>
        <begin position="15"/>
        <end position="51"/>
    </location>
</feature>
<feature type="region of interest" description="Disordered" evidence="1">
    <location>
        <begin position="132"/>
        <end position="166"/>
    </location>
</feature>